<comment type="caution">
    <text evidence="7">The sequence shown here is derived from an EMBL/GenBank/DDBJ whole genome shotgun (WGS) entry which is preliminary data.</text>
</comment>
<dbReference type="NCBIfam" id="TIGR01813">
    <property type="entry name" value="flavo_cyto_c"/>
    <property type="match status" value="1"/>
</dbReference>
<evidence type="ECO:0000256" key="5">
    <source>
        <dbReference type="RuleBase" id="RU366062"/>
    </source>
</evidence>
<dbReference type="Gene3D" id="3.90.700.10">
    <property type="entry name" value="Succinate dehydrogenase/fumarate reductase flavoprotein, catalytic domain"/>
    <property type="match status" value="1"/>
</dbReference>
<comment type="cofactor">
    <cofactor evidence="1">
        <name>FAD</name>
        <dbReference type="ChEBI" id="CHEBI:57692"/>
    </cofactor>
</comment>
<feature type="domain" description="FAD-dependent oxidoreductase 2 FAD-binding" evidence="6">
    <location>
        <begin position="28"/>
        <end position="460"/>
    </location>
</feature>
<keyword evidence="2 5" id="KW-0285">Flavoprotein</keyword>
<dbReference type="InterPro" id="IPR050315">
    <property type="entry name" value="FAD-oxidoreductase_2"/>
</dbReference>
<evidence type="ECO:0000256" key="3">
    <source>
        <dbReference type="ARBA" id="ARBA00022827"/>
    </source>
</evidence>
<dbReference type="EMBL" id="WNCL01000004">
    <property type="protein sequence ID" value="MTU42447.1"/>
    <property type="molecule type" value="Genomic_DNA"/>
</dbReference>
<dbReference type="SUPFAM" id="SSF51905">
    <property type="entry name" value="FAD/NAD(P)-binding domain"/>
    <property type="match status" value="1"/>
</dbReference>
<evidence type="ECO:0000259" key="6">
    <source>
        <dbReference type="Pfam" id="PF00890"/>
    </source>
</evidence>
<organism evidence="7 8">
    <name type="scientific">Parasutterella excrementihominis</name>
    <dbReference type="NCBI Taxonomy" id="487175"/>
    <lineage>
        <taxon>Bacteria</taxon>
        <taxon>Pseudomonadati</taxon>
        <taxon>Pseudomonadota</taxon>
        <taxon>Betaproteobacteria</taxon>
        <taxon>Burkholderiales</taxon>
        <taxon>Sutterellaceae</taxon>
        <taxon>Parasutterella</taxon>
    </lineage>
</organism>
<dbReference type="PANTHER" id="PTHR43400:SF10">
    <property type="entry name" value="3-OXOSTEROID 1-DEHYDROGENASE"/>
    <property type="match status" value="1"/>
</dbReference>
<sequence length="481" mass="52118">MFRRTFLSLSVLPLISGTAIASTLKSVDLLIVGAGAAGLAAACRAAELGIKNVVIIEKEPLIGGSSIRCGGHWSVSETDYQRSLGIKDKDEWFFSDLMEAGQWKNDPQLVKVFIEKGREEYEFLNSLGVQPFSLWASGGSGVPRGHVFDPHKLVRTLLTFAIDHGVKVLTGVKAQRLLMDNSQSITGVEIKRLGGTEVIKTKCVLLASGGFGNNRKMLERYVSDLENVQVFSGNGNTGDGHQMAMALGAELIDTEYIKPSYGFIRNAADANDFSMIFYSGAVILNQNGERFVDESMSYKDIGPIALVQPNGRSYIIFDENIRLMQLQNRPPEKRLFGHITQDSKHIYFAEDLSEAARRAGLNPENTVRTIQNYNQSIKTGKEVSFKRLSLSGAFGTPVPIEKAPFYIMPATCGIMGTYCGIRVNAKTQVLIQGKHPVKNLLAAGEIMGGVHGANFTPGCGFGKALAFGRAAGETAAGVLAI</sequence>
<name>A0A6I3S0R9_9BURK</name>
<dbReference type="InterPro" id="IPR027477">
    <property type="entry name" value="Succ_DH/fumarate_Rdtase_cat_sf"/>
</dbReference>
<dbReference type="GO" id="GO:0008202">
    <property type="term" value="P:steroid metabolic process"/>
    <property type="evidence" value="ECO:0007669"/>
    <property type="project" value="UniProtKB-ARBA"/>
</dbReference>
<dbReference type="PANTHER" id="PTHR43400">
    <property type="entry name" value="FUMARATE REDUCTASE"/>
    <property type="match status" value="1"/>
</dbReference>
<dbReference type="InterPro" id="IPR036188">
    <property type="entry name" value="FAD/NAD-bd_sf"/>
</dbReference>
<evidence type="ECO:0000256" key="4">
    <source>
        <dbReference type="ARBA" id="ARBA00023002"/>
    </source>
</evidence>
<dbReference type="RefSeq" id="WP_008864005.1">
    <property type="nucleotide sequence ID" value="NZ_WNCA01000004.1"/>
</dbReference>
<keyword evidence="4 5" id="KW-0560">Oxidoreductase</keyword>
<dbReference type="Proteomes" id="UP000462362">
    <property type="component" value="Unassembled WGS sequence"/>
</dbReference>
<comment type="similarity">
    <text evidence="5">Belongs to the FAD-dependent oxidoreductase 2 family. FRD/SDH subfamily.</text>
</comment>
<dbReference type="SUPFAM" id="SSF56425">
    <property type="entry name" value="Succinate dehydrogenase/fumarate reductase flavoprotein, catalytic domain"/>
    <property type="match status" value="1"/>
</dbReference>
<dbReference type="Pfam" id="PF00890">
    <property type="entry name" value="FAD_binding_2"/>
    <property type="match status" value="1"/>
</dbReference>
<evidence type="ECO:0000256" key="2">
    <source>
        <dbReference type="ARBA" id="ARBA00022630"/>
    </source>
</evidence>
<keyword evidence="3 5" id="KW-0274">FAD</keyword>
<dbReference type="InterPro" id="IPR003953">
    <property type="entry name" value="FAD-dep_OxRdtase_2_FAD-bd"/>
</dbReference>
<dbReference type="GO" id="GO:0010181">
    <property type="term" value="F:FMN binding"/>
    <property type="evidence" value="ECO:0007669"/>
    <property type="project" value="InterPro"/>
</dbReference>
<gene>
    <name evidence="7" type="ORF">GMD42_02190</name>
</gene>
<protein>
    <submittedName>
        <fullName evidence="7">Flavocytochrome c</fullName>
    </submittedName>
</protein>
<dbReference type="InterPro" id="IPR010960">
    <property type="entry name" value="Flavocytochrome_c"/>
</dbReference>
<dbReference type="AlphaFoldDB" id="A0A6I3S0R9"/>
<dbReference type="GO" id="GO:0016491">
    <property type="term" value="F:oxidoreductase activity"/>
    <property type="evidence" value="ECO:0007669"/>
    <property type="project" value="UniProtKB-KW"/>
</dbReference>
<dbReference type="GeneID" id="43348566"/>
<evidence type="ECO:0000256" key="1">
    <source>
        <dbReference type="ARBA" id="ARBA00001974"/>
    </source>
</evidence>
<dbReference type="Gene3D" id="3.50.50.60">
    <property type="entry name" value="FAD/NAD(P)-binding domain"/>
    <property type="match status" value="1"/>
</dbReference>
<accession>A0A6I3S0R9</accession>
<evidence type="ECO:0000313" key="8">
    <source>
        <dbReference type="Proteomes" id="UP000462362"/>
    </source>
</evidence>
<reference evidence="7 8" key="1">
    <citation type="journal article" date="2019" name="Nat. Med.">
        <title>A library of human gut bacterial isolates paired with longitudinal multiomics data enables mechanistic microbiome research.</title>
        <authorList>
            <person name="Poyet M."/>
            <person name="Groussin M."/>
            <person name="Gibbons S.M."/>
            <person name="Avila-Pacheco J."/>
            <person name="Jiang X."/>
            <person name="Kearney S.M."/>
            <person name="Perrotta A.R."/>
            <person name="Berdy B."/>
            <person name="Zhao S."/>
            <person name="Lieberman T.D."/>
            <person name="Swanson P.K."/>
            <person name="Smith M."/>
            <person name="Roesemann S."/>
            <person name="Alexander J.E."/>
            <person name="Rich S.A."/>
            <person name="Livny J."/>
            <person name="Vlamakis H."/>
            <person name="Clish C."/>
            <person name="Bullock K."/>
            <person name="Deik A."/>
            <person name="Scott J."/>
            <person name="Pierce K.A."/>
            <person name="Xavier R.J."/>
            <person name="Alm E.J."/>
        </authorList>
    </citation>
    <scope>NUCLEOTIDE SEQUENCE [LARGE SCALE GENOMIC DNA]</scope>
    <source>
        <strain evidence="7 8">BIOML-A2</strain>
    </source>
</reference>
<evidence type="ECO:0000313" key="7">
    <source>
        <dbReference type="EMBL" id="MTU42447.1"/>
    </source>
</evidence>
<proteinExistence type="inferred from homology"/>